<dbReference type="GO" id="GO:0031902">
    <property type="term" value="C:late endosome membrane"/>
    <property type="evidence" value="ECO:0007669"/>
    <property type="project" value="TreeGrafter"/>
</dbReference>
<dbReference type="EMBL" id="BAABME010023938">
    <property type="protein sequence ID" value="GAA0169156.1"/>
    <property type="molecule type" value="Genomic_DNA"/>
</dbReference>
<proteinExistence type="predicted"/>
<comment type="caution">
    <text evidence="7">The sequence shown here is derived from an EMBL/GenBank/DDBJ whole genome shotgun (WGS) entry which is preliminary data.</text>
</comment>
<dbReference type="AlphaFoldDB" id="A0AAV3R155"/>
<evidence type="ECO:0000256" key="1">
    <source>
        <dbReference type="ARBA" id="ARBA00022723"/>
    </source>
</evidence>
<dbReference type="SUPFAM" id="SSF57903">
    <property type="entry name" value="FYVE/PHD zinc finger"/>
    <property type="match status" value="1"/>
</dbReference>
<reference evidence="7 8" key="1">
    <citation type="submission" date="2024-01" db="EMBL/GenBank/DDBJ databases">
        <title>The complete chloroplast genome sequence of Lithospermum erythrorhizon: insights into the phylogenetic relationship among Boraginaceae species and the maternal lineages of purple gromwells.</title>
        <authorList>
            <person name="Okada T."/>
            <person name="Watanabe K."/>
        </authorList>
    </citation>
    <scope>NUCLEOTIDE SEQUENCE [LARGE SCALE GENOMIC DNA]</scope>
</reference>
<gene>
    <name evidence="7" type="ORF">LIER_40712</name>
</gene>
<dbReference type="InterPro" id="IPR013083">
    <property type="entry name" value="Znf_RING/FYVE/PHD"/>
</dbReference>
<dbReference type="InterPro" id="IPR011011">
    <property type="entry name" value="Znf_FYVE_PHD"/>
</dbReference>
<evidence type="ECO:0000313" key="7">
    <source>
        <dbReference type="EMBL" id="GAA0169156.1"/>
    </source>
</evidence>
<dbReference type="PANTHER" id="PTHR46977">
    <property type="entry name" value="PROTEIN FREE1"/>
    <property type="match status" value="1"/>
</dbReference>
<dbReference type="InterPro" id="IPR017455">
    <property type="entry name" value="Znf_FYVE-rel"/>
</dbReference>
<protein>
    <recommendedName>
        <fullName evidence="6">FYVE-type domain-containing protein</fullName>
    </recommendedName>
</protein>
<feature type="compositionally biased region" description="Pro residues" evidence="5">
    <location>
        <begin position="24"/>
        <end position="33"/>
    </location>
</feature>
<feature type="region of interest" description="Disordered" evidence="5">
    <location>
        <begin position="1"/>
        <end position="100"/>
    </location>
</feature>
<dbReference type="GO" id="GO:0008270">
    <property type="term" value="F:zinc ion binding"/>
    <property type="evidence" value="ECO:0007669"/>
    <property type="project" value="UniProtKB-KW"/>
</dbReference>
<evidence type="ECO:0000259" key="6">
    <source>
        <dbReference type="PROSITE" id="PS50178"/>
    </source>
</evidence>
<evidence type="ECO:0000256" key="5">
    <source>
        <dbReference type="SAM" id="MobiDB-lite"/>
    </source>
</evidence>
<feature type="domain" description="FYVE-type" evidence="6">
    <location>
        <begin position="383"/>
        <end position="443"/>
    </location>
</feature>
<name>A0AAV3R155_LITER</name>
<evidence type="ECO:0000256" key="3">
    <source>
        <dbReference type="ARBA" id="ARBA00022833"/>
    </source>
</evidence>
<dbReference type="SMART" id="SM00064">
    <property type="entry name" value="FYVE"/>
    <property type="match status" value="1"/>
</dbReference>
<keyword evidence="3" id="KW-0862">Zinc</keyword>
<dbReference type="InterPro" id="IPR000306">
    <property type="entry name" value="Znf_FYVE"/>
</dbReference>
<dbReference type="GO" id="GO:0070676">
    <property type="term" value="P:intralumenal vesicle formation"/>
    <property type="evidence" value="ECO:0007669"/>
    <property type="project" value="TreeGrafter"/>
</dbReference>
<accession>A0AAV3R155</accession>
<dbReference type="Gene3D" id="3.30.40.10">
    <property type="entry name" value="Zinc/RING finger domain, C3HC4 (zinc finger)"/>
    <property type="match status" value="1"/>
</dbReference>
<evidence type="ECO:0000256" key="2">
    <source>
        <dbReference type="ARBA" id="ARBA00022771"/>
    </source>
</evidence>
<sequence length="457" mass="50108">MHQPDQTTPFYPHYPQQHPTPTYQTPPPPPPNPSAASYASAPPVASSSDYSNYPQFPQIYDHPSNPNPNQSYIPQNPNPNYNFPHLDPNSAPYHQPNHYDQQLQSTPNFNYDYSNLNSAYNYTPSVSAGSYPPVNNSASYNAPVASSYGKLIESSAGYGGYGDQGVYKYSGGKTVADGGYGGGKGLAGAGAESSGSVLFDDYGRPISVGSNNGREQSGGRNSTKIVKAVPKVEEHTDVKSGVQKYRVKLLSEGYGQSDMDVLCQIGLDGIRILEPSTSRMLKIYSIETITRWDVLDSYIFAFWAKTSVDAETRRVRLKSNSYTTNNILDTVTAASIQVKEIGASKPSQPVKVAEQPSEKKKGLTDWVNFIKPGNEEKDHWVPDEAVTKCTGCGGAFNAFNRRHHCRNCGEVFCDKCTQGRIALTADENAQPVRVCDQCMVYSYFLLTIYLKIISAFS</sequence>
<dbReference type="GO" id="GO:0036258">
    <property type="term" value="P:multivesicular body assembly"/>
    <property type="evidence" value="ECO:0007669"/>
    <property type="project" value="InterPro"/>
</dbReference>
<dbReference type="InterPro" id="IPR045893">
    <property type="entry name" value="FREE1"/>
</dbReference>
<keyword evidence="8" id="KW-1185">Reference proteome</keyword>
<dbReference type="PANTHER" id="PTHR46977:SF4">
    <property type="entry name" value="PROTEIN FREE1-LIKE"/>
    <property type="match status" value="1"/>
</dbReference>
<organism evidence="7 8">
    <name type="scientific">Lithospermum erythrorhizon</name>
    <name type="common">Purple gromwell</name>
    <name type="synonym">Lithospermum officinale var. erythrorhizon</name>
    <dbReference type="NCBI Taxonomy" id="34254"/>
    <lineage>
        <taxon>Eukaryota</taxon>
        <taxon>Viridiplantae</taxon>
        <taxon>Streptophyta</taxon>
        <taxon>Embryophyta</taxon>
        <taxon>Tracheophyta</taxon>
        <taxon>Spermatophyta</taxon>
        <taxon>Magnoliopsida</taxon>
        <taxon>eudicotyledons</taxon>
        <taxon>Gunneridae</taxon>
        <taxon>Pentapetalae</taxon>
        <taxon>asterids</taxon>
        <taxon>lamiids</taxon>
        <taxon>Boraginales</taxon>
        <taxon>Boraginaceae</taxon>
        <taxon>Boraginoideae</taxon>
        <taxon>Lithospermeae</taxon>
        <taxon>Lithospermum</taxon>
    </lineage>
</organism>
<evidence type="ECO:0000256" key="4">
    <source>
        <dbReference type="PROSITE-ProRule" id="PRU00091"/>
    </source>
</evidence>
<keyword evidence="1" id="KW-0479">Metal-binding</keyword>
<dbReference type="GO" id="GO:0000813">
    <property type="term" value="C:ESCRT I complex"/>
    <property type="evidence" value="ECO:0007669"/>
    <property type="project" value="TreeGrafter"/>
</dbReference>
<dbReference type="Pfam" id="PF01363">
    <property type="entry name" value="FYVE"/>
    <property type="match status" value="1"/>
</dbReference>
<evidence type="ECO:0000313" key="8">
    <source>
        <dbReference type="Proteomes" id="UP001454036"/>
    </source>
</evidence>
<keyword evidence="2 4" id="KW-0863">Zinc-finger</keyword>
<dbReference type="FunFam" id="3.30.40.10:FF:000312">
    <property type="entry name" value="Zinc finger, FYVE-type, endofin"/>
    <property type="match status" value="1"/>
</dbReference>
<dbReference type="Proteomes" id="UP001454036">
    <property type="component" value="Unassembled WGS sequence"/>
</dbReference>
<dbReference type="GO" id="GO:0043130">
    <property type="term" value="F:ubiquitin binding"/>
    <property type="evidence" value="ECO:0007669"/>
    <property type="project" value="InterPro"/>
</dbReference>
<feature type="compositionally biased region" description="Low complexity" evidence="5">
    <location>
        <begin position="34"/>
        <end position="51"/>
    </location>
</feature>
<feature type="compositionally biased region" description="Low complexity" evidence="5">
    <location>
        <begin position="9"/>
        <end position="23"/>
    </location>
</feature>
<feature type="compositionally biased region" description="Polar residues" evidence="5">
    <location>
        <begin position="67"/>
        <end position="81"/>
    </location>
</feature>
<dbReference type="PROSITE" id="PS50178">
    <property type="entry name" value="ZF_FYVE"/>
    <property type="match status" value="1"/>
</dbReference>